<evidence type="ECO:0000256" key="4">
    <source>
        <dbReference type="ARBA" id="ARBA00035256"/>
    </source>
</evidence>
<keyword evidence="3 5" id="KW-0687">Ribonucleoprotein</keyword>
<comment type="caution">
    <text evidence="7">The sequence shown here is derived from an EMBL/GenBank/DDBJ whole genome shotgun (WGS) entry which is preliminary data.</text>
</comment>
<evidence type="ECO:0000256" key="5">
    <source>
        <dbReference type="HAMAP-Rule" id="MF_00291"/>
    </source>
</evidence>
<dbReference type="CDD" id="cd01425">
    <property type="entry name" value="RPS2"/>
    <property type="match status" value="1"/>
</dbReference>
<sequence>MPQVSMRDMLQAGVHFGHQTRYWNPKMGQFIFGARNKIHIINLEHTVPAFNEALQVVKGMAAQKKKILFVGTKRAAQKSIKEQAERCGQPFVSNRWLGGMLTNYKTIRASIKRFRELQAQSQDGTFEKLTKKEALMRTRTMEKLDRSIGGIKDMGGLPDAIFVIDVEHERIAIQEANKLGIPVIGVVDTNSDPAGVDYVIPGNDDAIRAIKLYTTVVADAVLAGAAEAGNAVAKDEYVEASDDEAAAE</sequence>
<dbReference type="PROSITE" id="PS00963">
    <property type="entry name" value="RIBOSOMAL_S2_2"/>
    <property type="match status" value="1"/>
</dbReference>
<evidence type="ECO:0000313" key="7">
    <source>
        <dbReference type="EMBL" id="MFA0791190.1"/>
    </source>
</evidence>
<gene>
    <name evidence="5 7" type="primary">rpsB</name>
    <name evidence="7" type="ORF">ACCI51_11590</name>
</gene>
<keyword evidence="8" id="KW-1185">Reference proteome</keyword>
<evidence type="ECO:0000313" key="8">
    <source>
        <dbReference type="Proteomes" id="UP001569414"/>
    </source>
</evidence>
<dbReference type="SUPFAM" id="SSF52313">
    <property type="entry name" value="Ribosomal protein S2"/>
    <property type="match status" value="1"/>
</dbReference>
<proteinExistence type="inferred from homology"/>
<evidence type="ECO:0000256" key="3">
    <source>
        <dbReference type="ARBA" id="ARBA00023274"/>
    </source>
</evidence>
<dbReference type="Gene3D" id="1.10.287.610">
    <property type="entry name" value="Helix hairpin bin"/>
    <property type="match status" value="1"/>
</dbReference>
<dbReference type="Pfam" id="PF00318">
    <property type="entry name" value="Ribosomal_S2"/>
    <property type="match status" value="1"/>
</dbReference>
<dbReference type="RefSeq" id="WP_371843677.1">
    <property type="nucleotide sequence ID" value="NZ_JBGMEL010000010.1"/>
</dbReference>
<evidence type="ECO:0000256" key="2">
    <source>
        <dbReference type="ARBA" id="ARBA00022980"/>
    </source>
</evidence>
<protein>
    <recommendedName>
        <fullName evidence="4 5">Small ribosomal subunit protein uS2</fullName>
    </recommendedName>
</protein>
<accession>A0ABV4NPB6</accession>
<keyword evidence="2 5" id="KW-0689">Ribosomal protein</keyword>
<dbReference type="Proteomes" id="UP001569414">
    <property type="component" value="Unassembled WGS sequence"/>
</dbReference>
<dbReference type="HAMAP" id="MF_00291_B">
    <property type="entry name" value="Ribosomal_uS2_B"/>
    <property type="match status" value="1"/>
</dbReference>
<dbReference type="PRINTS" id="PR00395">
    <property type="entry name" value="RIBOSOMALS2"/>
</dbReference>
<dbReference type="PANTHER" id="PTHR12534:SF0">
    <property type="entry name" value="SMALL RIBOSOMAL SUBUNIT PROTEIN US2M"/>
    <property type="match status" value="1"/>
</dbReference>
<evidence type="ECO:0000256" key="1">
    <source>
        <dbReference type="ARBA" id="ARBA00006242"/>
    </source>
</evidence>
<dbReference type="NCBIfam" id="TIGR01011">
    <property type="entry name" value="rpsB_bact"/>
    <property type="match status" value="1"/>
</dbReference>
<name>A0ABV4NPB6_9GAMM</name>
<dbReference type="PANTHER" id="PTHR12534">
    <property type="entry name" value="30S RIBOSOMAL PROTEIN S2 PROKARYOTIC AND ORGANELLAR"/>
    <property type="match status" value="1"/>
</dbReference>
<dbReference type="InterPro" id="IPR023591">
    <property type="entry name" value="Ribosomal_uS2_flav_dom_sf"/>
</dbReference>
<comment type="similarity">
    <text evidence="1 5 6">Belongs to the universal ribosomal protein uS2 family.</text>
</comment>
<dbReference type="PROSITE" id="PS00962">
    <property type="entry name" value="RIBOSOMAL_S2_1"/>
    <property type="match status" value="1"/>
</dbReference>
<dbReference type="InterPro" id="IPR005706">
    <property type="entry name" value="Ribosomal_uS2_bac/mit/plastid"/>
</dbReference>
<dbReference type="InterPro" id="IPR001865">
    <property type="entry name" value="Ribosomal_uS2"/>
</dbReference>
<dbReference type="InterPro" id="IPR018130">
    <property type="entry name" value="Ribosomal_uS2_CS"/>
</dbReference>
<dbReference type="EMBL" id="JBGMEL010000010">
    <property type="protein sequence ID" value="MFA0791190.1"/>
    <property type="molecule type" value="Genomic_DNA"/>
</dbReference>
<reference evidence="7 8" key="1">
    <citation type="submission" date="2024-08" db="EMBL/GenBank/DDBJ databases">
        <authorList>
            <person name="Ishaq N."/>
        </authorList>
    </citation>
    <scope>NUCLEOTIDE SEQUENCE [LARGE SCALE GENOMIC DNA]</scope>
    <source>
        <strain evidence="7 8">JCM 30400</strain>
    </source>
</reference>
<organism evidence="7 8">
    <name type="scientific">Microbulbifer echini</name>
    <dbReference type="NCBI Taxonomy" id="1529067"/>
    <lineage>
        <taxon>Bacteria</taxon>
        <taxon>Pseudomonadati</taxon>
        <taxon>Pseudomonadota</taxon>
        <taxon>Gammaproteobacteria</taxon>
        <taxon>Cellvibrionales</taxon>
        <taxon>Microbulbiferaceae</taxon>
        <taxon>Microbulbifer</taxon>
    </lineage>
</organism>
<dbReference type="GO" id="GO:0005840">
    <property type="term" value="C:ribosome"/>
    <property type="evidence" value="ECO:0007669"/>
    <property type="project" value="UniProtKB-KW"/>
</dbReference>
<evidence type="ECO:0000256" key="6">
    <source>
        <dbReference type="RuleBase" id="RU003631"/>
    </source>
</evidence>
<dbReference type="Gene3D" id="3.40.50.10490">
    <property type="entry name" value="Glucose-6-phosphate isomerase like protein, domain 1"/>
    <property type="match status" value="1"/>
</dbReference>